<dbReference type="InterPro" id="IPR050090">
    <property type="entry name" value="Tyrosine_recombinase_XerCD"/>
</dbReference>
<comment type="caution">
    <text evidence="8">The sequence shown here is derived from an EMBL/GenBank/DDBJ whole genome shotgun (WGS) entry which is preliminary data.</text>
</comment>
<dbReference type="PANTHER" id="PTHR30349">
    <property type="entry name" value="PHAGE INTEGRASE-RELATED"/>
    <property type="match status" value="1"/>
</dbReference>
<name>A0ABP8PS59_9ACTN</name>
<dbReference type="InterPro" id="IPR044068">
    <property type="entry name" value="CB"/>
</dbReference>
<accession>A0ABP8PS59</accession>
<dbReference type="PROSITE" id="PS51900">
    <property type="entry name" value="CB"/>
    <property type="match status" value="1"/>
</dbReference>
<evidence type="ECO:0000256" key="2">
    <source>
        <dbReference type="ARBA" id="ARBA00022908"/>
    </source>
</evidence>
<evidence type="ECO:0000259" key="7">
    <source>
        <dbReference type="PROSITE" id="PS51900"/>
    </source>
</evidence>
<organism evidence="8 9">
    <name type="scientific">Actinoallomurus oryzae</name>
    <dbReference type="NCBI Taxonomy" id="502180"/>
    <lineage>
        <taxon>Bacteria</taxon>
        <taxon>Bacillati</taxon>
        <taxon>Actinomycetota</taxon>
        <taxon>Actinomycetes</taxon>
        <taxon>Streptosporangiales</taxon>
        <taxon>Thermomonosporaceae</taxon>
        <taxon>Actinoallomurus</taxon>
    </lineage>
</organism>
<dbReference type="InterPro" id="IPR011010">
    <property type="entry name" value="DNA_brk_join_enz"/>
</dbReference>
<evidence type="ECO:0000313" key="9">
    <source>
        <dbReference type="Proteomes" id="UP001500503"/>
    </source>
</evidence>
<dbReference type="Pfam" id="PF00589">
    <property type="entry name" value="Phage_integrase"/>
    <property type="match status" value="1"/>
</dbReference>
<reference evidence="9" key="1">
    <citation type="journal article" date="2019" name="Int. J. Syst. Evol. Microbiol.">
        <title>The Global Catalogue of Microorganisms (GCM) 10K type strain sequencing project: providing services to taxonomists for standard genome sequencing and annotation.</title>
        <authorList>
            <consortium name="The Broad Institute Genomics Platform"/>
            <consortium name="The Broad Institute Genome Sequencing Center for Infectious Disease"/>
            <person name="Wu L."/>
            <person name="Ma J."/>
        </authorList>
    </citation>
    <scope>NUCLEOTIDE SEQUENCE [LARGE SCALE GENOMIC DNA]</scope>
    <source>
        <strain evidence="9">JCM 17933</strain>
    </source>
</reference>
<evidence type="ECO:0000259" key="6">
    <source>
        <dbReference type="PROSITE" id="PS51898"/>
    </source>
</evidence>
<dbReference type="InterPro" id="IPR013762">
    <property type="entry name" value="Integrase-like_cat_sf"/>
</dbReference>
<keyword evidence="9" id="KW-1185">Reference proteome</keyword>
<dbReference type="Gene3D" id="1.10.443.10">
    <property type="entry name" value="Intergrase catalytic core"/>
    <property type="match status" value="1"/>
</dbReference>
<dbReference type="EMBL" id="BAABHF010000016">
    <property type="protein sequence ID" value="GAA4491475.1"/>
    <property type="molecule type" value="Genomic_DNA"/>
</dbReference>
<dbReference type="CDD" id="cd01189">
    <property type="entry name" value="INT_ICEBs1_C_like"/>
    <property type="match status" value="1"/>
</dbReference>
<gene>
    <name evidence="8" type="ORF">GCM10023191_025530</name>
</gene>
<dbReference type="Proteomes" id="UP001500503">
    <property type="component" value="Unassembled WGS sequence"/>
</dbReference>
<dbReference type="InterPro" id="IPR010998">
    <property type="entry name" value="Integrase_recombinase_N"/>
</dbReference>
<dbReference type="Gene3D" id="1.10.150.130">
    <property type="match status" value="1"/>
</dbReference>
<comment type="similarity">
    <text evidence="1">Belongs to the 'phage' integrase family.</text>
</comment>
<dbReference type="Pfam" id="PF14659">
    <property type="entry name" value="Phage_int_SAM_3"/>
    <property type="match status" value="1"/>
</dbReference>
<dbReference type="PROSITE" id="PS51898">
    <property type="entry name" value="TYR_RECOMBINASE"/>
    <property type="match status" value="1"/>
</dbReference>
<keyword evidence="2" id="KW-0229">DNA integration</keyword>
<evidence type="ECO:0000256" key="1">
    <source>
        <dbReference type="ARBA" id="ARBA00008857"/>
    </source>
</evidence>
<evidence type="ECO:0000313" key="8">
    <source>
        <dbReference type="EMBL" id="GAA4491475.1"/>
    </source>
</evidence>
<feature type="domain" description="Tyr recombinase" evidence="6">
    <location>
        <begin position="99"/>
        <end position="289"/>
    </location>
</feature>
<proteinExistence type="inferred from homology"/>
<keyword evidence="3 5" id="KW-0238">DNA-binding</keyword>
<sequence length="298" mass="32952">MYADDWLRQRIIADSSSDTYGSVLRTHIYPAFGGKKLNTVRRQDIKNLIAAMRANGIGASRVHTAHLVINAIFNEAVRDKKLPESPCVGIELPDVSSAKDFVAPTHAQVEALAAGLPGDWAATVWIMHGCGLRIGEALALNTRCRIGDGKTLRITEQVNPTAQLRPLKFRRVGEYRDIPLPRYVCDAIDKHLADHGATPDGYLFAGRKKKLVTRNTYREHFVAAVKAAGLPDGFVPHSLRHYFASIALARGIPITDVSRWLGHKSIEVTYRIYGHLVPGSWERAREVLDAAYREGQAG</sequence>
<dbReference type="RefSeq" id="WP_345462065.1">
    <property type="nucleotide sequence ID" value="NZ_BAABHF010000016.1"/>
</dbReference>
<evidence type="ECO:0000256" key="5">
    <source>
        <dbReference type="PROSITE-ProRule" id="PRU01248"/>
    </source>
</evidence>
<dbReference type="SUPFAM" id="SSF56349">
    <property type="entry name" value="DNA breaking-rejoining enzymes"/>
    <property type="match status" value="1"/>
</dbReference>
<dbReference type="PANTHER" id="PTHR30349:SF64">
    <property type="entry name" value="PROPHAGE INTEGRASE INTD-RELATED"/>
    <property type="match status" value="1"/>
</dbReference>
<evidence type="ECO:0000256" key="3">
    <source>
        <dbReference type="ARBA" id="ARBA00023125"/>
    </source>
</evidence>
<protein>
    <submittedName>
        <fullName evidence="8">Site-specific integrase</fullName>
    </submittedName>
</protein>
<feature type="domain" description="Core-binding (CB)" evidence="7">
    <location>
        <begin position="1"/>
        <end position="77"/>
    </location>
</feature>
<dbReference type="InterPro" id="IPR002104">
    <property type="entry name" value="Integrase_catalytic"/>
</dbReference>
<dbReference type="InterPro" id="IPR004107">
    <property type="entry name" value="Integrase_SAM-like_N"/>
</dbReference>
<keyword evidence="4" id="KW-0233">DNA recombination</keyword>
<evidence type="ECO:0000256" key="4">
    <source>
        <dbReference type="ARBA" id="ARBA00023172"/>
    </source>
</evidence>